<keyword evidence="9" id="KW-1185">Reference proteome</keyword>
<keyword evidence="4 6" id="KW-1133">Transmembrane helix</keyword>
<dbReference type="GO" id="GO:0016020">
    <property type="term" value="C:membrane"/>
    <property type="evidence" value="ECO:0007669"/>
    <property type="project" value="UniProtKB-SubCell"/>
</dbReference>
<protein>
    <submittedName>
        <fullName evidence="8">DMT family transporter</fullName>
    </submittedName>
</protein>
<comment type="subcellular location">
    <subcellularLocation>
        <location evidence="1">Membrane</location>
        <topology evidence="1">Multi-pass membrane protein</topology>
    </subcellularLocation>
</comment>
<evidence type="ECO:0000256" key="6">
    <source>
        <dbReference type="SAM" id="Phobius"/>
    </source>
</evidence>
<comment type="similarity">
    <text evidence="2">Belongs to the EamA transporter family.</text>
</comment>
<feature type="transmembrane region" description="Helical" evidence="6">
    <location>
        <begin position="123"/>
        <end position="141"/>
    </location>
</feature>
<keyword evidence="5 6" id="KW-0472">Membrane</keyword>
<feature type="transmembrane region" description="Helical" evidence="6">
    <location>
        <begin position="36"/>
        <end position="56"/>
    </location>
</feature>
<evidence type="ECO:0000313" key="9">
    <source>
        <dbReference type="Proteomes" id="UP000324738"/>
    </source>
</evidence>
<organism evidence="8 9">
    <name type="scientific">Aureimonas fodinaquatilis</name>
    <dbReference type="NCBI Taxonomy" id="2565783"/>
    <lineage>
        <taxon>Bacteria</taxon>
        <taxon>Pseudomonadati</taxon>
        <taxon>Pseudomonadota</taxon>
        <taxon>Alphaproteobacteria</taxon>
        <taxon>Hyphomicrobiales</taxon>
        <taxon>Aurantimonadaceae</taxon>
        <taxon>Aureimonas</taxon>
    </lineage>
</organism>
<evidence type="ECO:0000256" key="3">
    <source>
        <dbReference type="ARBA" id="ARBA00022692"/>
    </source>
</evidence>
<comment type="caution">
    <text evidence="8">The sequence shown here is derived from an EMBL/GenBank/DDBJ whole genome shotgun (WGS) entry which is preliminary data.</text>
</comment>
<dbReference type="InterPro" id="IPR000620">
    <property type="entry name" value="EamA_dom"/>
</dbReference>
<evidence type="ECO:0000256" key="2">
    <source>
        <dbReference type="ARBA" id="ARBA00007362"/>
    </source>
</evidence>
<evidence type="ECO:0000259" key="7">
    <source>
        <dbReference type="Pfam" id="PF00892"/>
    </source>
</evidence>
<dbReference type="Gene3D" id="1.10.3730.20">
    <property type="match status" value="1"/>
</dbReference>
<feature type="transmembrane region" description="Helical" evidence="6">
    <location>
        <begin position="147"/>
        <end position="168"/>
    </location>
</feature>
<feature type="transmembrane region" description="Helical" evidence="6">
    <location>
        <begin position="267"/>
        <end position="284"/>
    </location>
</feature>
<dbReference type="Proteomes" id="UP000324738">
    <property type="component" value="Unassembled WGS sequence"/>
</dbReference>
<feature type="domain" description="EamA" evidence="7">
    <location>
        <begin position="8"/>
        <end position="137"/>
    </location>
</feature>
<proteinExistence type="inferred from homology"/>
<keyword evidence="3 6" id="KW-0812">Transmembrane</keyword>
<dbReference type="SUPFAM" id="SSF103481">
    <property type="entry name" value="Multidrug resistance efflux transporter EmrE"/>
    <property type="match status" value="2"/>
</dbReference>
<gene>
    <name evidence="8" type="ORF">FPY71_00525</name>
</gene>
<feature type="transmembrane region" description="Helical" evidence="6">
    <location>
        <begin position="63"/>
        <end position="86"/>
    </location>
</feature>
<dbReference type="EMBL" id="VTWH01000001">
    <property type="protein sequence ID" value="KAA0971656.1"/>
    <property type="molecule type" value="Genomic_DNA"/>
</dbReference>
<dbReference type="OrthoDB" id="9809509at2"/>
<reference evidence="8 9" key="1">
    <citation type="submission" date="2019-08" db="EMBL/GenBank/DDBJ databases">
        <title>Aureimonas fodiniaquatilis sp. nov., isolated from a coal mine wastewater.</title>
        <authorList>
            <person name="Kim W."/>
        </authorList>
    </citation>
    <scope>NUCLEOTIDE SEQUENCE [LARGE SCALE GENOMIC DNA]</scope>
    <source>
        <strain evidence="8 9">CAU 1482</strain>
    </source>
</reference>
<feature type="domain" description="EamA" evidence="7">
    <location>
        <begin position="155"/>
        <end position="282"/>
    </location>
</feature>
<feature type="transmembrane region" description="Helical" evidence="6">
    <location>
        <begin position="92"/>
        <end position="114"/>
    </location>
</feature>
<feature type="transmembrane region" description="Helical" evidence="6">
    <location>
        <begin position="212"/>
        <end position="232"/>
    </location>
</feature>
<dbReference type="PANTHER" id="PTHR32322:SF2">
    <property type="entry name" value="EAMA DOMAIN-CONTAINING PROTEIN"/>
    <property type="match status" value="1"/>
</dbReference>
<dbReference type="AlphaFoldDB" id="A0A5B0DYY9"/>
<dbReference type="InterPro" id="IPR037185">
    <property type="entry name" value="EmrE-like"/>
</dbReference>
<evidence type="ECO:0000256" key="1">
    <source>
        <dbReference type="ARBA" id="ARBA00004141"/>
    </source>
</evidence>
<accession>A0A5B0DYY9</accession>
<evidence type="ECO:0000313" key="8">
    <source>
        <dbReference type="EMBL" id="KAA0971656.1"/>
    </source>
</evidence>
<evidence type="ECO:0000256" key="4">
    <source>
        <dbReference type="ARBA" id="ARBA00022989"/>
    </source>
</evidence>
<evidence type="ECO:0000256" key="5">
    <source>
        <dbReference type="ARBA" id="ARBA00023136"/>
    </source>
</evidence>
<dbReference type="InterPro" id="IPR050638">
    <property type="entry name" value="AA-Vitamin_Transporters"/>
</dbReference>
<sequence>MKRLVMFFPALFVIVWSTGFIGSVYAMPYAEPFVFLVLRFSLAIVLLLLLVVTANAPWPKPKIAAHSMIVGALIHGVYLGGIFFAVRYGLPAGIAALIAGMQPILTALMAAAFLGEAINRRQWIGLVLGLVGVALVIVPKLGGNDVYSALTLIPAAMAAMGIAVGTIWQKKFGGSTDLRTGSILQYCGALILVAPLAIGLESWQIEWTGELIFALIWLSVVLSIGAIFMLMFMIREGAVSKVASLMYLTPGVTAVMAFILFGETLSLVQLCGLVLAGIGVAAAVRSKRV</sequence>
<dbReference type="PANTHER" id="PTHR32322">
    <property type="entry name" value="INNER MEMBRANE TRANSPORTER"/>
    <property type="match status" value="1"/>
</dbReference>
<name>A0A5B0DYY9_9HYPH</name>
<feature type="transmembrane region" description="Helical" evidence="6">
    <location>
        <begin position="244"/>
        <end position="261"/>
    </location>
</feature>
<dbReference type="Pfam" id="PF00892">
    <property type="entry name" value="EamA"/>
    <property type="match status" value="2"/>
</dbReference>
<dbReference type="RefSeq" id="WP_149296576.1">
    <property type="nucleotide sequence ID" value="NZ_VTWH01000001.1"/>
</dbReference>
<feature type="transmembrane region" description="Helical" evidence="6">
    <location>
        <begin position="180"/>
        <end position="200"/>
    </location>
</feature>